<evidence type="ECO:0000256" key="7">
    <source>
        <dbReference type="RuleBase" id="RU004016"/>
    </source>
</evidence>
<keyword evidence="10" id="KW-0645">Protease</keyword>
<dbReference type="InterPro" id="IPR018044">
    <property type="entry name" value="Peptidase_S11"/>
</dbReference>
<keyword evidence="5" id="KW-0573">Peptidoglycan synthesis</keyword>
<keyword evidence="2 8" id="KW-0732">Signal</keyword>
<dbReference type="GO" id="GO:0004180">
    <property type="term" value="F:carboxypeptidase activity"/>
    <property type="evidence" value="ECO:0007669"/>
    <property type="project" value="UniProtKB-KW"/>
</dbReference>
<protein>
    <submittedName>
        <fullName evidence="10">D-alanyl-D-alanine carboxypeptidase</fullName>
    </submittedName>
</protein>
<keyword evidence="3" id="KW-0378">Hydrolase</keyword>
<dbReference type="Gene3D" id="3.40.710.10">
    <property type="entry name" value="DD-peptidase/beta-lactamase superfamily"/>
    <property type="match status" value="1"/>
</dbReference>
<feature type="signal peptide" evidence="8">
    <location>
        <begin position="1"/>
        <end position="23"/>
    </location>
</feature>
<evidence type="ECO:0000256" key="1">
    <source>
        <dbReference type="ARBA" id="ARBA00007164"/>
    </source>
</evidence>
<keyword evidence="4" id="KW-0133">Cell shape</keyword>
<organism evidence="10 11">
    <name type="scientific">Lancefieldella rimae</name>
    <dbReference type="NCBI Taxonomy" id="1383"/>
    <lineage>
        <taxon>Bacteria</taxon>
        <taxon>Bacillati</taxon>
        <taxon>Actinomycetota</taxon>
        <taxon>Coriobacteriia</taxon>
        <taxon>Coriobacteriales</taxon>
        <taxon>Atopobiaceae</taxon>
        <taxon>Lancefieldella</taxon>
    </lineage>
</organism>
<evidence type="ECO:0000256" key="5">
    <source>
        <dbReference type="ARBA" id="ARBA00022984"/>
    </source>
</evidence>
<dbReference type="EMBL" id="JQCP01000001">
    <property type="protein sequence ID" value="KRO03197.1"/>
    <property type="molecule type" value="Genomic_DNA"/>
</dbReference>
<dbReference type="InterPro" id="IPR001967">
    <property type="entry name" value="Peptidase_S11_N"/>
</dbReference>
<keyword evidence="11" id="KW-1185">Reference proteome</keyword>
<name>A0ABR5Q3X1_9ACTN</name>
<evidence type="ECO:0000313" key="11">
    <source>
        <dbReference type="Proteomes" id="UP000051927"/>
    </source>
</evidence>
<accession>A0ABR5Q3X1</accession>
<evidence type="ECO:0000313" key="10">
    <source>
        <dbReference type="EMBL" id="KRO03197.1"/>
    </source>
</evidence>
<dbReference type="RefSeq" id="WP_003148213.1">
    <property type="nucleotide sequence ID" value="NZ_JQCP01000001.1"/>
</dbReference>
<comment type="caution">
    <text evidence="10">The sequence shown here is derived from an EMBL/GenBank/DDBJ whole genome shotgun (WGS) entry which is preliminary data.</text>
</comment>
<evidence type="ECO:0000259" key="9">
    <source>
        <dbReference type="Pfam" id="PF00768"/>
    </source>
</evidence>
<feature type="domain" description="Peptidase S11 D-alanyl-D-alanine carboxypeptidase A N-terminal" evidence="9">
    <location>
        <begin position="27"/>
        <end position="252"/>
    </location>
</feature>
<dbReference type="Pfam" id="PF00768">
    <property type="entry name" value="Peptidase_S11"/>
    <property type="match status" value="1"/>
</dbReference>
<evidence type="ECO:0000256" key="3">
    <source>
        <dbReference type="ARBA" id="ARBA00022801"/>
    </source>
</evidence>
<comment type="similarity">
    <text evidence="1 7">Belongs to the peptidase S11 family.</text>
</comment>
<keyword evidence="10" id="KW-0121">Carboxypeptidase</keyword>
<dbReference type="InterPro" id="IPR012338">
    <property type="entry name" value="Beta-lactam/transpept-like"/>
</dbReference>
<evidence type="ECO:0000256" key="4">
    <source>
        <dbReference type="ARBA" id="ARBA00022960"/>
    </source>
</evidence>
<evidence type="ECO:0000256" key="6">
    <source>
        <dbReference type="ARBA" id="ARBA00023316"/>
    </source>
</evidence>
<feature type="chain" id="PRO_5047248257" evidence="8">
    <location>
        <begin position="24"/>
        <end position="381"/>
    </location>
</feature>
<dbReference type="PANTHER" id="PTHR21581:SF6">
    <property type="entry name" value="TRAFFICKING PROTEIN PARTICLE COMPLEX SUBUNIT 12"/>
    <property type="match status" value="1"/>
</dbReference>
<dbReference type="PRINTS" id="PR00725">
    <property type="entry name" value="DADACBPTASE1"/>
</dbReference>
<dbReference type="PANTHER" id="PTHR21581">
    <property type="entry name" value="D-ALANYL-D-ALANINE CARBOXYPEPTIDASE"/>
    <property type="match status" value="1"/>
</dbReference>
<evidence type="ECO:0000256" key="8">
    <source>
        <dbReference type="SAM" id="SignalP"/>
    </source>
</evidence>
<gene>
    <name evidence="10" type="ORF">IV60_GL000377</name>
</gene>
<dbReference type="SUPFAM" id="SSF56601">
    <property type="entry name" value="beta-lactamase/transpeptidase-like"/>
    <property type="match status" value="1"/>
</dbReference>
<sequence length="381" mass="41263">MFLLVAVMSLAPLALGISQYAYAADDTAAEPEITEAQSAILEDDQGNVLWSKDPDRKMGMASITKVMTAMVALDSGIDLDKPCNIVSVDLEEGSVLANYSTSEHPTLRELLQVLLVHSANDVAYNIAINVAGSQEAFADLMNKKAAEIGMTNTHFSNPHGLDADDHYSTARDLALMARYAREHYPFLASTVSMTSVTATVQGEEVTWPSTDKLLSTYPGMLGLKTGSEDSGTAFLGAARRNGVTLYSCVLGCATDSGRFADTRIMYDWGYAHFTRIPACNVSNIVETRPYIDNFMMTSVVRPYASRSVLAWPGAGDMSYTITTLSSGLPAANNQMIGTITWSQGKRDAGTVFYQARTIPQTVPLYNIFDIASVAPYLFTVE</sequence>
<proteinExistence type="inferred from homology"/>
<reference evidence="10 11" key="1">
    <citation type="journal article" date="2015" name="Genome Announc.">
        <title>Expanding the biotechnology potential of lactobacilli through comparative genomics of 213 strains and associated genera.</title>
        <authorList>
            <person name="Sun Z."/>
            <person name="Harris H.M."/>
            <person name="McCann A."/>
            <person name="Guo C."/>
            <person name="Argimon S."/>
            <person name="Zhang W."/>
            <person name="Yang X."/>
            <person name="Jeffery I.B."/>
            <person name="Cooney J.C."/>
            <person name="Kagawa T.F."/>
            <person name="Liu W."/>
            <person name="Song Y."/>
            <person name="Salvetti E."/>
            <person name="Wrobel A."/>
            <person name="Rasinkangas P."/>
            <person name="Parkhill J."/>
            <person name="Rea M.C."/>
            <person name="O'Sullivan O."/>
            <person name="Ritari J."/>
            <person name="Douillard F.P."/>
            <person name="Paul Ross R."/>
            <person name="Yang R."/>
            <person name="Briner A.E."/>
            <person name="Felis G.E."/>
            <person name="de Vos W.M."/>
            <person name="Barrangou R."/>
            <person name="Klaenhammer T.R."/>
            <person name="Caufield P.W."/>
            <person name="Cui Y."/>
            <person name="Zhang H."/>
            <person name="O'Toole P.W."/>
        </authorList>
    </citation>
    <scope>NUCLEOTIDE SEQUENCE [LARGE SCALE GENOMIC DNA]</scope>
    <source>
        <strain evidence="10 11">DSM 7090</strain>
    </source>
</reference>
<evidence type="ECO:0000256" key="2">
    <source>
        <dbReference type="ARBA" id="ARBA00022729"/>
    </source>
</evidence>
<dbReference type="Proteomes" id="UP000051927">
    <property type="component" value="Unassembled WGS sequence"/>
</dbReference>
<keyword evidence="6" id="KW-0961">Cell wall biogenesis/degradation</keyword>